<dbReference type="Gene3D" id="2.170.130.10">
    <property type="entry name" value="TonB-dependent receptor, plug domain"/>
    <property type="match status" value="1"/>
</dbReference>
<dbReference type="SUPFAM" id="SSF49464">
    <property type="entry name" value="Carboxypeptidase regulatory domain-like"/>
    <property type="match status" value="1"/>
</dbReference>
<feature type="chain" id="PRO_5042052939" evidence="4">
    <location>
        <begin position="20"/>
        <end position="787"/>
    </location>
</feature>
<comment type="caution">
    <text evidence="5">The sequence shown here is derived from an EMBL/GenBank/DDBJ whole genome shotgun (WGS) entry which is preliminary data.</text>
</comment>
<dbReference type="Gene3D" id="2.60.40.1120">
    <property type="entry name" value="Carboxypeptidase-like, regulatory domain"/>
    <property type="match status" value="1"/>
</dbReference>
<feature type="signal peptide" evidence="4">
    <location>
        <begin position="1"/>
        <end position="19"/>
    </location>
</feature>
<sequence length="787" mass="88318">MTKNLLLLFFILSALNSQAQKHFQTIYGQVLDKQTKTPLPGATIIVENSKPQLVASSDENGNFVLNQVPIGRQILVVTYIGYLPQKSDAIILTSAKSMNVKIELTSGSINAEEVVISANKNAFEPLNELSVVSTRSFTAEETERMPAGVNDPGRVALSYPGVQRGPDDTENQIVVRGNSPIGILWRLEGVDMPNPNHFAVVGSSGGGVSIFSAQLLAKSDFSTGGFAAEYGNALSGAFDVQFRHGNMQKREHRAKIGILGLDFATEGPIRNGSSSYLVNYRYSTLGLLGKMGFYLVGERVTNDFQDLSFNLVFKKKKSVSTIFGIGGLSEENYFPVENAQDRNPNRASEWEDRVKPSNMGALGYTYTYMPDSKTYVKAVVALVGSDQIRNSDTLDLQNVRFRYNSERYLDKRLVASVAYSKRISEKFWVKTGVIANQIFYDFFKETKARLNQQDINQRQVNVSVKGDGSSQMLQQYVQTTYKISPKLSLNAGMHFLEFLTNKTGSVEPRISMLYAPNSSSKLSFAYGRHGRILPMMTYFFTDSTGKNINLNLKPIKSDHFIAAFHHYTQNRMRLSMEAYYQSMFNVPISADVTSNYWLLNYSADFPEFQVKSQGLGRNKGIDLAIEKQFSNSYFFLATFSVLDSKFKANDGLWHNSRFNTRFSSSYTFGKEFPFKNGNILQIGGRYLFSGGFRYTPFDPVKSKEKGFYVADQARENEGQVAPFQRLDTRIAYRFNGKKTSGNISLDFQNATNRLNATNVAYDSVKNTTYLEYRGSGFIPVLTFQFDF</sequence>
<dbReference type="EMBL" id="RJUF01000194">
    <property type="protein sequence ID" value="MCP9766054.1"/>
    <property type="molecule type" value="Genomic_DNA"/>
</dbReference>
<evidence type="ECO:0000313" key="6">
    <source>
        <dbReference type="Proteomes" id="UP001204144"/>
    </source>
</evidence>
<dbReference type="GO" id="GO:0009279">
    <property type="term" value="C:cell outer membrane"/>
    <property type="evidence" value="ECO:0007669"/>
    <property type="project" value="UniProtKB-SubCell"/>
</dbReference>
<comment type="subcellular location">
    <subcellularLocation>
        <location evidence="1">Cell outer membrane</location>
    </subcellularLocation>
</comment>
<accession>A0AAE3H6A6</accession>
<evidence type="ECO:0000256" key="2">
    <source>
        <dbReference type="ARBA" id="ARBA00023136"/>
    </source>
</evidence>
<keyword evidence="2" id="KW-0472">Membrane</keyword>
<keyword evidence="6" id="KW-1185">Reference proteome</keyword>
<gene>
    <name evidence="5" type="ORF">EGI31_24210</name>
</gene>
<name>A0AAE3H6A6_9BACT</name>
<evidence type="ECO:0000256" key="3">
    <source>
        <dbReference type="ARBA" id="ARBA00023237"/>
    </source>
</evidence>
<evidence type="ECO:0000256" key="4">
    <source>
        <dbReference type="SAM" id="SignalP"/>
    </source>
</evidence>
<evidence type="ECO:0000313" key="5">
    <source>
        <dbReference type="EMBL" id="MCP9766054.1"/>
    </source>
</evidence>
<dbReference type="Pfam" id="PF13715">
    <property type="entry name" value="CarbopepD_reg_2"/>
    <property type="match status" value="1"/>
</dbReference>
<keyword evidence="3" id="KW-0998">Cell outer membrane</keyword>
<dbReference type="InterPro" id="IPR037066">
    <property type="entry name" value="Plug_dom_sf"/>
</dbReference>
<proteinExistence type="predicted"/>
<evidence type="ECO:0000256" key="1">
    <source>
        <dbReference type="ARBA" id="ARBA00004442"/>
    </source>
</evidence>
<dbReference type="RefSeq" id="WP_255039760.1">
    <property type="nucleotide sequence ID" value="NZ_RJUF01000194.1"/>
</dbReference>
<organism evidence="5 6">
    <name type="scientific">Lacihabitans soyangensis</name>
    <dbReference type="NCBI Taxonomy" id="869394"/>
    <lineage>
        <taxon>Bacteria</taxon>
        <taxon>Pseudomonadati</taxon>
        <taxon>Bacteroidota</taxon>
        <taxon>Cytophagia</taxon>
        <taxon>Cytophagales</taxon>
        <taxon>Leadbetterellaceae</taxon>
        <taxon>Lacihabitans</taxon>
    </lineage>
</organism>
<dbReference type="InterPro" id="IPR008969">
    <property type="entry name" value="CarboxyPept-like_regulatory"/>
</dbReference>
<reference evidence="5 6" key="1">
    <citation type="submission" date="2018-11" db="EMBL/GenBank/DDBJ databases">
        <title>Novel bacteria species description.</title>
        <authorList>
            <person name="Han J.-H."/>
        </authorList>
    </citation>
    <scope>NUCLEOTIDE SEQUENCE [LARGE SCALE GENOMIC DNA]</scope>
    <source>
        <strain evidence="5 6">KCTC23259</strain>
    </source>
</reference>
<keyword evidence="4" id="KW-0732">Signal</keyword>
<dbReference type="AlphaFoldDB" id="A0AAE3H6A6"/>
<protein>
    <submittedName>
        <fullName evidence="5">TonB-dependent receptor</fullName>
    </submittedName>
</protein>
<keyword evidence="5" id="KW-0675">Receptor</keyword>
<dbReference type="InterPro" id="IPR036942">
    <property type="entry name" value="Beta-barrel_TonB_sf"/>
</dbReference>
<dbReference type="SUPFAM" id="SSF56935">
    <property type="entry name" value="Porins"/>
    <property type="match status" value="1"/>
</dbReference>
<dbReference type="Gene3D" id="2.40.170.20">
    <property type="entry name" value="TonB-dependent receptor, beta-barrel domain"/>
    <property type="match status" value="1"/>
</dbReference>
<dbReference type="Proteomes" id="UP001204144">
    <property type="component" value="Unassembled WGS sequence"/>
</dbReference>